<reference evidence="2 3" key="1">
    <citation type="submission" date="2017-09" db="EMBL/GenBank/DDBJ databases">
        <title>Large-scale bioinformatics analysis of Bacillus genomes uncovers conserved roles of natural products in bacterial physiology.</title>
        <authorList>
            <consortium name="Agbiome Team Llc"/>
            <person name="Bleich R.M."/>
            <person name="Grubbs K.J."/>
            <person name="Santa Maria K.C."/>
            <person name="Allen S.E."/>
            <person name="Farag S."/>
            <person name="Shank E.A."/>
            <person name="Bowers A."/>
        </authorList>
    </citation>
    <scope>NUCLEOTIDE SEQUENCE [LARGE SCALE GENOMIC DNA]</scope>
    <source>
        <strain evidence="2 3">AFS085496</strain>
    </source>
</reference>
<dbReference type="EMBL" id="NUVX01000036">
    <property type="protein sequence ID" value="PFJ36910.1"/>
    <property type="molecule type" value="Genomic_DNA"/>
</dbReference>
<name>A0A9X6ZRX0_BACTU</name>
<gene>
    <name evidence="2" type="ORF">COJ15_21515</name>
</gene>
<evidence type="ECO:0000313" key="2">
    <source>
        <dbReference type="EMBL" id="PFJ36910.1"/>
    </source>
</evidence>
<dbReference type="Gene3D" id="3.90.550.10">
    <property type="entry name" value="Spore Coat Polysaccharide Biosynthesis Protein SpsA, Chain A"/>
    <property type="match status" value="1"/>
</dbReference>
<dbReference type="Proteomes" id="UP000224003">
    <property type="component" value="Unassembled WGS sequence"/>
</dbReference>
<dbReference type="SUPFAM" id="SSF53448">
    <property type="entry name" value="Nucleotide-diphospho-sugar transferases"/>
    <property type="match status" value="1"/>
</dbReference>
<dbReference type="PANTHER" id="PTHR43630:SF2">
    <property type="entry name" value="GLYCOSYLTRANSFERASE"/>
    <property type="match status" value="1"/>
</dbReference>
<evidence type="ECO:0000259" key="1">
    <source>
        <dbReference type="Pfam" id="PF00535"/>
    </source>
</evidence>
<dbReference type="Pfam" id="PF00535">
    <property type="entry name" value="Glycos_transf_2"/>
    <property type="match status" value="1"/>
</dbReference>
<dbReference type="PANTHER" id="PTHR43630">
    <property type="entry name" value="POLY-BETA-1,6-N-ACETYL-D-GLUCOSAMINE SYNTHASE"/>
    <property type="match status" value="1"/>
</dbReference>
<dbReference type="InterPro" id="IPR001173">
    <property type="entry name" value="Glyco_trans_2-like"/>
</dbReference>
<evidence type="ECO:0000313" key="3">
    <source>
        <dbReference type="Proteomes" id="UP000224003"/>
    </source>
</evidence>
<dbReference type="CDD" id="cd02511">
    <property type="entry name" value="Beta4Glucosyltransferase"/>
    <property type="match status" value="1"/>
</dbReference>
<comment type="caution">
    <text evidence="2">The sequence shown here is derived from an EMBL/GenBank/DDBJ whole genome shotgun (WGS) entry which is preliminary data.</text>
</comment>
<accession>A0A9X6ZRX0</accession>
<protein>
    <recommendedName>
        <fullName evidence="1">Glycosyltransferase 2-like domain-containing protein</fullName>
    </recommendedName>
</protein>
<organism evidence="2 3">
    <name type="scientific">Bacillus thuringiensis</name>
    <dbReference type="NCBI Taxonomy" id="1428"/>
    <lineage>
        <taxon>Bacteria</taxon>
        <taxon>Bacillati</taxon>
        <taxon>Bacillota</taxon>
        <taxon>Bacilli</taxon>
        <taxon>Bacillales</taxon>
        <taxon>Bacillaceae</taxon>
        <taxon>Bacillus</taxon>
        <taxon>Bacillus cereus group</taxon>
    </lineage>
</organism>
<dbReference type="AlphaFoldDB" id="A0A9X6ZRX0"/>
<proteinExistence type="predicted"/>
<dbReference type="RefSeq" id="WP_098516379.1">
    <property type="nucleotide sequence ID" value="NZ_NUVX01000036.1"/>
</dbReference>
<feature type="domain" description="Glycosyltransferase 2-like" evidence="1">
    <location>
        <begin position="74"/>
        <end position="211"/>
    </location>
</feature>
<dbReference type="InterPro" id="IPR029044">
    <property type="entry name" value="Nucleotide-diphossugar_trans"/>
</dbReference>
<sequence>MDIIYDSSTFDLINHKDLCLDLNQLAYLKRMTKYITNISNDIYKNIVTKSLDLKIEDVLDALEALEKIQPITISAIIICKNEEKYIKKCMESIQSCQFDEIIVVDTGSTDNTIDILQSLQEQIPQLKIYHTEWKNDFSKVRNYGLDLAKSEWVFFIDADEYYLNQEEHSIKEIISFFSIYYNDDLCMCPNIINSNNHELYNNPRIFKRAAGYQYYGNVHETLRKNKNSYDFVPNIGLNIKFGHDGYRNDIFITKDKESRNVDLLMKCIEMEPNNPLWKCYLVRDGMRKLSTNYIIQLCEETINLCEARESYFFTYCYYWAHTLLIDLYISMKEIEKTDPLIKNLRKNNAGLDETDIYYREQLIYMIKIEKDLEIKLNEVKKYRENHSKTNGSALNTQGYHLDDLIMRLNYFNHNMDEYHQYKNYLYQLNYLV</sequence>